<sequence>MSDTERDFSMQLAHTPVLGYFKGSISASSSCKDMAALFTNYNRVLKAARDAHPHPDALGRLERVLLGAVLRCLSDDTDSFRRRMDDFLVKFSNFNRKMDDISARLQATRSPKGRRRGISPAAQLAGLYGNDLFRALMGVQLPVATPAEVCLEVALAAQRLIVHDQLDFFINLCEKTVFGADTTTIREYNIMAFKDHRKTLEKFVQEHIDLAEAAATSRPPTGQAE</sequence>
<dbReference type="AlphaFoldDB" id="M8BSP4"/>
<evidence type="ECO:0000313" key="1">
    <source>
        <dbReference type="EnsemblPlants" id="EMT24793"/>
    </source>
</evidence>
<protein>
    <submittedName>
        <fullName evidence="1">Uncharacterized protein</fullName>
    </submittedName>
</protein>
<organism evidence="1">
    <name type="scientific">Aegilops tauschii</name>
    <name type="common">Tausch's goatgrass</name>
    <name type="synonym">Aegilops squarrosa</name>
    <dbReference type="NCBI Taxonomy" id="37682"/>
    <lineage>
        <taxon>Eukaryota</taxon>
        <taxon>Viridiplantae</taxon>
        <taxon>Streptophyta</taxon>
        <taxon>Embryophyta</taxon>
        <taxon>Tracheophyta</taxon>
        <taxon>Spermatophyta</taxon>
        <taxon>Magnoliopsida</taxon>
        <taxon>Liliopsida</taxon>
        <taxon>Poales</taxon>
        <taxon>Poaceae</taxon>
        <taxon>BOP clade</taxon>
        <taxon>Pooideae</taxon>
        <taxon>Triticodae</taxon>
        <taxon>Triticeae</taxon>
        <taxon>Triticinae</taxon>
        <taxon>Aegilops</taxon>
    </lineage>
</organism>
<dbReference type="EnsemblPlants" id="EMT24793">
    <property type="protein sequence ID" value="EMT24793"/>
    <property type="gene ID" value="F775_17935"/>
</dbReference>
<reference evidence="1" key="1">
    <citation type="submission" date="2015-06" db="UniProtKB">
        <authorList>
            <consortium name="EnsemblPlants"/>
        </authorList>
    </citation>
    <scope>IDENTIFICATION</scope>
</reference>
<accession>M8BSP4</accession>
<name>M8BSP4_AEGTA</name>
<proteinExistence type="predicted"/>